<comment type="caution">
    <text evidence="16">The sequence shown here is derived from an EMBL/GenBank/DDBJ whole genome shotgun (WGS) entry which is preliminary data.</text>
</comment>
<dbReference type="PANTHER" id="PTHR11902">
    <property type="entry name" value="ENOLASE"/>
    <property type="match status" value="1"/>
</dbReference>
<feature type="binding site" evidence="12">
    <location>
        <position position="313"/>
    </location>
    <ligand>
        <name>substrate</name>
    </ligand>
</feature>
<protein>
    <recommendedName>
        <fullName evidence="4 10">Enolase</fullName>
        <ecNumber evidence="3 10">4.2.1.11</ecNumber>
    </recommendedName>
    <alternativeName>
        <fullName evidence="10">2-phospho-D-glycerate hydro-lyase</fullName>
    </alternativeName>
    <alternativeName>
        <fullName evidence="10">2-phosphoglycerate dehydratase</fullName>
    </alternativeName>
</protein>
<dbReference type="EMBL" id="MBGM01000024">
    <property type="protein sequence ID" value="PDW29247.1"/>
    <property type="molecule type" value="Genomic_DNA"/>
</dbReference>
<feature type="binding site" evidence="12">
    <location>
        <position position="389"/>
    </location>
    <ligand>
        <name>substrate</name>
    </ligand>
</feature>
<feature type="binding site" evidence="10">
    <location>
        <position position="338"/>
    </location>
    <ligand>
        <name>(2R)-2-phosphoglycerate</name>
        <dbReference type="ChEBI" id="CHEBI:58289"/>
    </ligand>
</feature>
<dbReference type="GO" id="GO:0000287">
    <property type="term" value="F:magnesium ion binding"/>
    <property type="evidence" value="ECO:0007669"/>
    <property type="project" value="UniProtKB-UniRule"/>
</dbReference>
<keyword evidence="10 13" id="KW-0479">Metal-binding</keyword>
<dbReference type="SUPFAM" id="SSF51604">
    <property type="entry name" value="Enolase C-terminal domain-like"/>
    <property type="match status" value="1"/>
</dbReference>
<feature type="binding site" evidence="12">
    <location>
        <position position="155"/>
    </location>
    <ligand>
        <name>substrate</name>
    </ligand>
</feature>
<comment type="pathway">
    <text evidence="1 10">Carbohydrate degradation; glycolysis; pyruvate from D-glyceraldehyde 3-phosphate: step 4/5.</text>
</comment>
<dbReference type="Pfam" id="PF00113">
    <property type="entry name" value="Enolase_C"/>
    <property type="match status" value="1"/>
</dbReference>
<keyword evidence="5 10" id="KW-0964">Secreted</keyword>
<evidence type="ECO:0000313" key="17">
    <source>
        <dbReference type="Proteomes" id="UP000220469"/>
    </source>
</evidence>
<dbReference type="InterPro" id="IPR020809">
    <property type="entry name" value="Enolase_CS"/>
</dbReference>
<comment type="catalytic activity">
    <reaction evidence="10">
        <text>(2R)-2-phosphoglycerate = phosphoenolpyruvate + H2O</text>
        <dbReference type="Rhea" id="RHEA:10164"/>
        <dbReference type="ChEBI" id="CHEBI:15377"/>
        <dbReference type="ChEBI" id="CHEBI:58289"/>
        <dbReference type="ChEBI" id="CHEBI:58702"/>
        <dbReference type="EC" id="4.2.1.11"/>
    </reaction>
</comment>
<organism evidence="16 17">
    <name type="scientific">Helicobacter pylori</name>
    <name type="common">Campylobacter pylori</name>
    <dbReference type="NCBI Taxonomy" id="210"/>
    <lineage>
        <taxon>Bacteria</taxon>
        <taxon>Pseudomonadati</taxon>
        <taxon>Campylobacterota</taxon>
        <taxon>Epsilonproteobacteria</taxon>
        <taxon>Campylobacterales</taxon>
        <taxon>Helicobacteraceae</taxon>
        <taxon>Helicobacter</taxon>
    </lineage>
</organism>
<dbReference type="InterPro" id="IPR000941">
    <property type="entry name" value="Enolase"/>
</dbReference>
<comment type="similarity">
    <text evidence="2 10">Belongs to the enolase family.</text>
</comment>
<dbReference type="EC" id="4.2.1.11" evidence="3 10"/>
<evidence type="ECO:0000259" key="15">
    <source>
        <dbReference type="SMART" id="SM01193"/>
    </source>
</evidence>
<feature type="domain" description="Enolase C-terminal TIM barrel" evidence="14">
    <location>
        <begin position="139"/>
        <end position="425"/>
    </location>
</feature>
<feature type="active site" description="Proton acceptor" evidence="10 11">
    <location>
        <position position="338"/>
    </location>
</feature>
<feature type="binding site" evidence="10 13">
    <location>
        <position position="242"/>
    </location>
    <ligand>
        <name>Mg(2+)</name>
        <dbReference type="ChEBI" id="CHEBI:18420"/>
    </ligand>
</feature>
<dbReference type="PIRSF" id="PIRSF001400">
    <property type="entry name" value="Enolase"/>
    <property type="match status" value="1"/>
</dbReference>
<evidence type="ECO:0000256" key="1">
    <source>
        <dbReference type="ARBA" id="ARBA00005031"/>
    </source>
</evidence>
<dbReference type="SFLD" id="SFLDS00001">
    <property type="entry name" value="Enolase"/>
    <property type="match status" value="1"/>
</dbReference>
<dbReference type="GO" id="GO:0009986">
    <property type="term" value="C:cell surface"/>
    <property type="evidence" value="ECO:0007669"/>
    <property type="project" value="UniProtKB-SubCell"/>
</dbReference>
<evidence type="ECO:0000256" key="3">
    <source>
        <dbReference type="ARBA" id="ARBA00012058"/>
    </source>
</evidence>
<name>A0AB73QJP5_HELPX</name>
<feature type="binding site" evidence="10">
    <location>
        <position position="163"/>
    </location>
    <ligand>
        <name>(2R)-2-phosphoglycerate</name>
        <dbReference type="ChEBI" id="CHEBI:58289"/>
    </ligand>
</feature>
<comment type="subcellular location">
    <subcellularLocation>
        <location evidence="10">Cytoplasm</location>
    </subcellularLocation>
    <subcellularLocation>
        <location evidence="10">Secreted</location>
    </subcellularLocation>
    <subcellularLocation>
        <location evidence="10">Cell surface</location>
    </subcellularLocation>
    <text evidence="10">Fractions of enolase are present in both the cytoplasm and on the cell surface.</text>
</comment>
<dbReference type="InterPro" id="IPR020811">
    <property type="entry name" value="Enolase_N"/>
</dbReference>
<feature type="domain" description="Enolase N-terminal" evidence="15">
    <location>
        <begin position="4"/>
        <end position="134"/>
    </location>
</feature>
<feature type="binding site" evidence="12">
    <location>
        <begin position="365"/>
        <end position="368"/>
    </location>
    <ligand>
        <name>substrate</name>
    </ligand>
</feature>
<evidence type="ECO:0000256" key="6">
    <source>
        <dbReference type="ARBA" id="ARBA00022842"/>
    </source>
</evidence>
<dbReference type="InterPro" id="IPR036849">
    <property type="entry name" value="Enolase-like_C_sf"/>
</dbReference>
<feature type="binding site" evidence="12">
    <location>
        <position position="286"/>
    </location>
    <ligand>
        <name>substrate</name>
    </ligand>
</feature>
<feature type="binding site" evidence="10 13">
    <location>
        <position position="313"/>
    </location>
    <ligand>
        <name>Mg(2+)</name>
        <dbReference type="ChEBI" id="CHEBI:18420"/>
    </ligand>
</feature>
<dbReference type="SMART" id="SM01192">
    <property type="entry name" value="Enolase_C"/>
    <property type="match status" value="1"/>
</dbReference>
<comment type="cofactor">
    <cofactor evidence="13">
        <name>Mg(2+)</name>
        <dbReference type="ChEBI" id="CHEBI:18420"/>
    </cofactor>
    <text evidence="13">Mg(2+) is required for catalysis and for stabilizing the dimer.</text>
</comment>
<reference evidence="16 17" key="1">
    <citation type="journal article" date="2017" name="Gut Pathog.">
        <title>Phylogenomics of Colombian Helicobacter pylori isolates.</title>
        <authorList>
            <person name="Gutierrez-Escobar A.J."/>
            <person name="Trujillo E."/>
            <person name="Acevedo O."/>
            <person name="Bravo M.M."/>
        </authorList>
    </citation>
    <scope>NUCLEOTIDE SEQUENCE [LARGE SCALE GENOMIC DNA]</scope>
    <source>
        <strain evidence="16 17">3076</strain>
    </source>
</reference>
<comment type="function">
    <text evidence="9 10">Catalyzes the reversible conversion of 2-phosphoglycerate (2-PG) into phosphoenolpyruvate (PEP). It is essential for the degradation of carbohydrates via glycolysis.</text>
</comment>
<dbReference type="SFLD" id="SFLDF00002">
    <property type="entry name" value="enolase"/>
    <property type="match status" value="1"/>
</dbReference>
<evidence type="ECO:0000259" key="14">
    <source>
        <dbReference type="SMART" id="SM01192"/>
    </source>
</evidence>
<evidence type="ECO:0000256" key="12">
    <source>
        <dbReference type="PIRSR" id="PIRSR001400-2"/>
    </source>
</evidence>
<evidence type="ECO:0000256" key="2">
    <source>
        <dbReference type="ARBA" id="ARBA00009604"/>
    </source>
</evidence>
<dbReference type="HAMAP" id="MF_00318">
    <property type="entry name" value="Enolase"/>
    <property type="match status" value="1"/>
</dbReference>
<dbReference type="Gene3D" id="3.20.20.120">
    <property type="entry name" value="Enolase-like C-terminal domain"/>
    <property type="match status" value="1"/>
</dbReference>
<feature type="active site" description="Proton donor" evidence="10 11">
    <location>
        <position position="205"/>
    </location>
</feature>
<keyword evidence="10" id="KW-0963">Cytoplasm</keyword>
<dbReference type="PRINTS" id="PR00148">
    <property type="entry name" value="ENOLASE"/>
</dbReference>
<dbReference type="PANTHER" id="PTHR11902:SF1">
    <property type="entry name" value="ENOLASE"/>
    <property type="match status" value="1"/>
</dbReference>
<proteinExistence type="inferred from homology"/>
<dbReference type="GO" id="GO:0004634">
    <property type="term" value="F:phosphopyruvate hydratase activity"/>
    <property type="evidence" value="ECO:0007669"/>
    <property type="project" value="UniProtKB-UniRule"/>
</dbReference>
<dbReference type="AlphaFoldDB" id="A0AB73QJP5"/>
<dbReference type="SFLD" id="SFLDG00178">
    <property type="entry name" value="enolase"/>
    <property type="match status" value="1"/>
</dbReference>
<sequence>MLTIKDIHALEVMDSRGNPTIQASVILSDNTKASAIVPSGASTGKREALELRDNDKTRFLGKGVLRACENVNSVIKHHLIGLEAINQAFVDERLRALDGTPNYANLGANAVLGVSMALARASAKALNLPLYRYLGGANALTLPVPMLNIINGGSHANNSIDFQEYMIMPLGFESFKEALRASAEVYHTLKKLLDGKNQLTSVGDEGGFAPNFNNNVEPLEIISQAIEKAGYKLGEEIALALDVASSELVDGNFNYHLKGENKILDSHELVAYYKELVAKYPIVSIEDGLSEDDWEGWAFLSKELGRQIQLVGDDLFVTNASILQKGIEKNIANAILIKPNQIGTISETLETIRLAKHHAYQCVMSHRSGESEDSFIADFAVALNTGEIKTGSTARSERIAKYNRLLEIEHELKGGIYIGKELFKHG</sequence>
<evidence type="ECO:0000256" key="5">
    <source>
        <dbReference type="ARBA" id="ARBA00022525"/>
    </source>
</evidence>
<dbReference type="SMART" id="SM01193">
    <property type="entry name" value="Enolase_N"/>
    <property type="match status" value="1"/>
</dbReference>
<evidence type="ECO:0000256" key="8">
    <source>
        <dbReference type="ARBA" id="ARBA00023239"/>
    </source>
</evidence>
<dbReference type="InterPro" id="IPR020810">
    <property type="entry name" value="Enolase_C"/>
</dbReference>
<evidence type="ECO:0000313" key="16">
    <source>
        <dbReference type="EMBL" id="PDW29247.1"/>
    </source>
</evidence>
<feature type="binding site" evidence="10">
    <location>
        <position position="368"/>
    </location>
    <ligand>
        <name>(2R)-2-phosphoglycerate</name>
        <dbReference type="ChEBI" id="CHEBI:58289"/>
    </ligand>
</feature>
<keyword evidence="7 10" id="KW-0324">Glycolysis</keyword>
<feature type="binding site" evidence="10">
    <location>
        <position position="367"/>
    </location>
    <ligand>
        <name>(2R)-2-phosphoglycerate</name>
        <dbReference type="ChEBI" id="CHEBI:58289"/>
    </ligand>
</feature>
<evidence type="ECO:0000256" key="9">
    <source>
        <dbReference type="ARBA" id="ARBA00045763"/>
    </source>
</evidence>
<feature type="binding site" evidence="10 13">
    <location>
        <position position="286"/>
    </location>
    <ligand>
        <name>Mg(2+)</name>
        <dbReference type="ChEBI" id="CHEBI:18420"/>
    </ligand>
</feature>
<accession>A0AB73QJP5</accession>
<dbReference type="GO" id="GO:0005576">
    <property type="term" value="C:extracellular region"/>
    <property type="evidence" value="ECO:0007669"/>
    <property type="project" value="UniProtKB-SubCell"/>
</dbReference>
<comment type="cofactor">
    <cofactor evidence="10">
        <name>Mg(2+)</name>
        <dbReference type="ChEBI" id="CHEBI:18420"/>
    </cofactor>
    <text evidence="10">Binds a second Mg(2+) ion via substrate during catalysis.</text>
</comment>
<feature type="binding site" evidence="10">
    <location>
        <position position="389"/>
    </location>
    <ligand>
        <name>(2R)-2-phosphoglycerate</name>
        <dbReference type="ChEBI" id="CHEBI:58289"/>
    </ligand>
</feature>
<dbReference type="CDD" id="cd03313">
    <property type="entry name" value="enolase"/>
    <property type="match status" value="1"/>
</dbReference>
<dbReference type="PROSITE" id="PS00164">
    <property type="entry name" value="ENOLASE"/>
    <property type="match status" value="1"/>
</dbReference>
<dbReference type="Gene3D" id="3.30.390.10">
    <property type="entry name" value="Enolase-like, N-terminal domain"/>
    <property type="match status" value="1"/>
</dbReference>
<evidence type="ECO:0000256" key="10">
    <source>
        <dbReference type="HAMAP-Rule" id="MF_00318"/>
    </source>
</evidence>
<evidence type="ECO:0000256" key="11">
    <source>
        <dbReference type="PIRSR" id="PIRSR001400-1"/>
    </source>
</evidence>
<dbReference type="Proteomes" id="UP000220469">
    <property type="component" value="Unassembled WGS sequence"/>
</dbReference>
<evidence type="ECO:0000256" key="4">
    <source>
        <dbReference type="ARBA" id="ARBA00017068"/>
    </source>
</evidence>
<dbReference type="InterPro" id="IPR029017">
    <property type="entry name" value="Enolase-like_N"/>
</dbReference>
<dbReference type="GO" id="GO:0000015">
    <property type="term" value="C:phosphopyruvate hydratase complex"/>
    <property type="evidence" value="ECO:0007669"/>
    <property type="project" value="InterPro"/>
</dbReference>
<feature type="binding site" evidence="12">
    <location>
        <position position="164"/>
    </location>
    <ligand>
        <name>substrate</name>
    </ligand>
</feature>
<dbReference type="Pfam" id="PF03952">
    <property type="entry name" value="Enolase_N"/>
    <property type="match status" value="1"/>
</dbReference>
<dbReference type="SUPFAM" id="SSF54826">
    <property type="entry name" value="Enolase N-terminal domain-like"/>
    <property type="match status" value="1"/>
</dbReference>
<keyword evidence="8 10" id="KW-0456">Lyase</keyword>
<gene>
    <name evidence="10" type="primary">eno</name>
    <name evidence="16" type="ORF">BB451_02620</name>
</gene>
<evidence type="ECO:0000256" key="7">
    <source>
        <dbReference type="ARBA" id="ARBA00023152"/>
    </source>
</evidence>
<dbReference type="RefSeq" id="WP_097696965.1">
    <property type="nucleotide sequence ID" value="NZ_MBGM01000024.1"/>
</dbReference>
<evidence type="ECO:0000256" key="13">
    <source>
        <dbReference type="PIRSR" id="PIRSR001400-3"/>
    </source>
</evidence>
<dbReference type="NCBIfam" id="TIGR01060">
    <property type="entry name" value="eno"/>
    <property type="match status" value="1"/>
</dbReference>
<dbReference type="GO" id="GO:0006096">
    <property type="term" value="P:glycolytic process"/>
    <property type="evidence" value="ECO:0007669"/>
    <property type="project" value="UniProtKB-UniRule"/>
</dbReference>
<keyword evidence="6 10" id="KW-0460">Magnesium</keyword>